<evidence type="ECO:0000313" key="4">
    <source>
        <dbReference type="EMBL" id="TYK17051.1"/>
    </source>
</evidence>
<organism evidence="4 5">
    <name type="scientific">Cucumis melo var. makuwa</name>
    <name type="common">Oriental melon</name>
    <dbReference type="NCBI Taxonomy" id="1194695"/>
    <lineage>
        <taxon>Eukaryota</taxon>
        <taxon>Viridiplantae</taxon>
        <taxon>Streptophyta</taxon>
        <taxon>Embryophyta</taxon>
        <taxon>Tracheophyta</taxon>
        <taxon>Spermatophyta</taxon>
        <taxon>Magnoliopsida</taxon>
        <taxon>eudicotyledons</taxon>
        <taxon>Gunneridae</taxon>
        <taxon>Pentapetalae</taxon>
        <taxon>rosids</taxon>
        <taxon>fabids</taxon>
        <taxon>Cucurbitales</taxon>
        <taxon>Cucurbitaceae</taxon>
        <taxon>Benincaseae</taxon>
        <taxon>Cucumis</taxon>
    </lineage>
</organism>
<reference evidence="4 5" key="1">
    <citation type="submission" date="2019-08" db="EMBL/GenBank/DDBJ databases">
        <title>Draft genome sequences of two oriental melons (Cucumis melo L. var makuwa).</title>
        <authorList>
            <person name="Kwon S.-Y."/>
        </authorList>
    </citation>
    <scope>NUCLEOTIDE SEQUENCE [LARGE SCALE GENOMIC DNA]</scope>
    <source>
        <strain evidence="5">cv. Chang Bougi</strain>
        <tissue evidence="4">Leaf</tissue>
    </source>
</reference>
<dbReference type="InterPro" id="IPR002885">
    <property type="entry name" value="PPR_rpt"/>
</dbReference>
<feature type="repeat" description="PPR" evidence="3">
    <location>
        <begin position="524"/>
        <end position="554"/>
    </location>
</feature>
<dbReference type="InterPro" id="IPR011990">
    <property type="entry name" value="TPR-like_helical_dom_sf"/>
</dbReference>
<name>A0A5D3CYJ5_CUCMM</name>
<dbReference type="InterPro" id="IPR046960">
    <property type="entry name" value="PPR_At4g14850-like_plant"/>
</dbReference>
<dbReference type="FunFam" id="1.25.40.10:FF:000412">
    <property type="entry name" value="Putative pentatricopeptide repeat-containing protein"/>
    <property type="match status" value="1"/>
</dbReference>
<feature type="repeat" description="PPR" evidence="3">
    <location>
        <begin position="419"/>
        <end position="453"/>
    </location>
</feature>
<evidence type="ECO:0000313" key="5">
    <source>
        <dbReference type="Proteomes" id="UP000321947"/>
    </source>
</evidence>
<feature type="repeat" description="PPR" evidence="3">
    <location>
        <begin position="108"/>
        <end position="143"/>
    </location>
</feature>
<dbReference type="Proteomes" id="UP000321947">
    <property type="component" value="Unassembled WGS sequence"/>
</dbReference>
<accession>A0A5D3CYJ5</accession>
<keyword evidence="1" id="KW-0677">Repeat</keyword>
<comment type="similarity">
    <text evidence="2">Belongs to the PPR family. PCMP-E subfamily.</text>
</comment>
<dbReference type="FunFam" id="1.25.40.10:FF:000090">
    <property type="entry name" value="Pentatricopeptide repeat-containing protein, chloroplastic"/>
    <property type="match status" value="1"/>
</dbReference>
<dbReference type="PANTHER" id="PTHR24015:SF1758">
    <property type="entry name" value="OS02G0290000 PROTEIN"/>
    <property type="match status" value="1"/>
</dbReference>
<dbReference type="GO" id="GO:0003723">
    <property type="term" value="F:RNA binding"/>
    <property type="evidence" value="ECO:0007669"/>
    <property type="project" value="InterPro"/>
</dbReference>
<dbReference type="EMBL" id="SSTD01008197">
    <property type="protein sequence ID" value="TYK17051.1"/>
    <property type="molecule type" value="Genomic_DNA"/>
</dbReference>
<evidence type="ECO:0000256" key="2">
    <source>
        <dbReference type="ARBA" id="ARBA00061659"/>
    </source>
</evidence>
<feature type="repeat" description="PPR" evidence="3">
    <location>
        <begin position="655"/>
        <end position="689"/>
    </location>
</feature>
<comment type="caution">
    <text evidence="4">The sequence shown here is derived from an EMBL/GenBank/DDBJ whole genome shotgun (WGS) entry which is preliminary data.</text>
</comment>
<protein>
    <submittedName>
        <fullName evidence="4">Putative pentatricopeptide repeat-containing protein</fullName>
    </submittedName>
</protein>
<dbReference type="FunFam" id="1.25.40.10:FF:000361">
    <property type="entry name" value="Pentatricopeptide repeat-containing protein chloroplastic"/>
    <property type="match status" value="1"/>
</dbReference>
<dbReference type="Pfam" id="PF13041">
    <property type="entry name" value="PPR_2"/>
    <property type="match status" value="2"/>
</dbReference>
<dbReference type="PANTHER" id="PTHR24015">
    <property type="entry name" value="OS07G0578800 PROTEIN-RELATED"/>
    <property type="match status" value="1"/>
</dbReference>
<dbReference type="Gene3D" id="1.25.40.10">
    <property type="entry name" value="Tetratricopeptide repeat domain"/>
    <property type="match status" value="6"/>
</dbReference>
<feature type="repeat" description="PPR" evidence="3">
    <location>
        <begin position="212"/>
        <end position="246"/>
    </location>
</feature>
<dbReference type="FunFam" id="1.25.40.10:FF:000285">
    <property type="entry name" value="Pentatricopeptide repeat-containing protein, chloroplastic"/>
    <property type="match status" value="1"/>
</dbReference>
<dbReference type="Pfam" id="PF01535">
    <property type="entry name" value="PPR"/>
    <property type="match status" value="8"/>
</dbReference>
<dbReference type="InterPro" id="IPR046848">
    <property type="entry name" value="E_motif"/>
</dbReference>
<dbReference type="NCBIfam" id="TIGR00756">
    <property type="entry name" value="PPR"/>
    <property type="match status" value="6"/>
</dbReference>
<evidence type="ECO:0000256" key="1">
    <source>
        <dbReference type="ARBA" id="ARBA00022737"/>
    </source>
</evidence>
<evidence type="ECO:0000256" key="3">
    <source>
        <dbReference type="PROSITE-ProRule" id="PRU00708"/>
    </source>
</evidence>
<proteinExistence type="inferred from homology"/>
<feature type="repeat" description="PPR" evidence="3">
    <location>
        <begin position="286"/>
        <end position="320"/>
    </location>
</feature>
<sequence length="881" mass="98575">MLPLDFNSWSSTIRNLCLNAKHQEVLSVFVHKFQCSSGFKPDNHIFAAVFKSCAALFAINVGKALQGYAVKQGEIACQSVYKGLLNLYAKYGAFDECWKLFEQLDHRDVVTWNIILSGYCRSQIHDTKAIRLFVKMHAEGEVKASAITIASILPVCSRVGKGVVGKSIHSFVMKSGLDRDTLVGNALISMYAKSGQPQYDAYAAFNSIIHKDVVTWNTIISALAEKNLMSDALQLFSLMLEEPIEPNYVTIACILPVCASFGNNVSCRFGKEIHGYIQRRTELIEDISVCNALMNLYLRVGKMEEAEILFSHLKQKDLVSWNTIISGYSLNDKWLDAVDHFCKLLCLGIDPDSVTLISVLPSCAYSQNMLMGKMIHGYILRHPILSEDSTVGNALVSFYTKCNDVKSAFHSFSLISSKDLISWNSVLNAFAEFGNTTQFLHLLHLMLRERFKPDHFTIFSIINFCITVLGGCKVKEVHCYSVRACLFEGDYGPTILNALLDAYSKCGFIDYALKIFESSSGKRNLVTCNSMISCYVNCKSPNDALTIFSGMSETDLTTWNLMIRVYAENNSPCDALSIFRRLQIEGMKPDAVSIMSLLPACNEIASFRLLKECHGYSFRSCFEDVYLDGALLDSYAKCGAVDCAYKLFQSSSQKDLVMFTSMISGYAIHGMGEEALKVFTNMLESGVKPDHVVVTSILSACSHTGLVDQGLNIFHSMEEVIHIKPTMEHYACVVDLLARGGRIKDAYSFVIGMPIQPDANIWGTLLGACKTHHEVELGLVVAEQLFETKADDIGNYVVMSNLYAADAKWDWVLEVRKLMKEKELKKPPGCSWIEVEGEKNFFLAGDSLHPQRNMIYNLLNTLHQQIKRRDNCKFSNYIQNN</sequence>
<gene>
    <name evidence="4" type="ORF">E5676_scaffold130G002030</name>
</gene>
<dbReference type="AlphaFoldDB" id="A0A5D3CYJ5"/>
<dbReference type="GO" id="GO:0009451">
    <property type="term" value="P:RNA modification"/>
    <property type="evidence" value="ECO:0007669"/>
    <property type="project" value="InterPro"/>
</dbReference>
<feature type="repeat" description="PPR" evidence="3">
    <location>
        <begin position="555"/>
        <end position="589"/>
    </location>
</feature>
<dbReference type="Pfam" id="PF20431">
    <property type="entry name" value="E_motif"/>
    <property type="match status" value="1"/>
</dbReference>
<dbReference type="PROSITE" id="PS51375">
    <property type="entry name" value="PPR"/>
    <property type="match status" value="7"/>
</dbReference>